<organism evidence="2 3">
    <name type="scientific">Caenorhabditis briggsae</name>
    <dbReference type="NCBI Taxonomy" id="6238"/>
    <lineage>
        <taxon>Eukaryota</taxon>
        <taxon>Metazoa</taxon>
        <taxon>Ecdysozoa</taxon>
        <taxon>Nematoda</taxon>
        <taxon>Chromadorea</taxon>
        <taxon>Rhabditida</taxon>
        <taxon>Rhabditina</taxon>
        <taxon>Rhabditomorpha</taxon>
        <taxon>Rhabditoidea</taxon>
        <taxon>Rhabditidae</taxon>
        <taxon>Peloderinae</taxon>
        <taxon>Caenorhabditis</taxon>
    </lineage>
</organism>
<reference evidence="2 3" key="1">
    <citation type="submission" date="2022-04" db="EMBL/GenBank/DDBJ databases">
        <title>Chromosome-level reference genomes for two strains of Caenorhabditis briggsae: an improved platform for comparative genomics.</title>
        <authorList>
            <person name="Stevens L."/>
            <person name="Andersen E."/>
        </authorList>
    </citation>
    <scope>NUCLEOTIDE SEQUENCE [LARGE SCALE GENOMIC DNA]</scope>
    <source>
        <strain evidence="2">VX34</strain>
        <tissue evidence="2">Whole-organism</tissue>
    </source>
</reference>
<dbReference type="EMBL" id="CP092621">
    <property type="protein sequence ID" value="UMM18599.1"/>
    <property type="molecule type" value="Genomic_DNA"/>
</dbReference>
<feature type="region of interest" description="Disordered" evidence="1">
    <location>
        <begin position="1"/>
        <end position="121"/>
    </location>
</feature>
<keyword evidence="3" id="KW-1185">Reference proteome</keyword>
<gene>
    <name evidence="2" type="ORF">L5515_014589</name>
</gene>
<proteinExistence type="predicted"/>
<sequence>MTESSPEPLDDLYEERVRRPVVRWQSMKEDGKDSNGLRRTETLPEMRPGRRGGRRRLRPRNNNDEDGDSHGSLQHSFLRVPVGLSGRSSPSVASMGSEPESCIDDTRYMTDDDDGIEDFGFRKSVPQTIRLPLRNEHSYPPRWRLVTRQSVSFDKKASEKKQTTLEKKTEEKEKKFK</sequence>
<feature type="compositionally biased region" description="Basic residues" evidence="1">
    <location>
        <begin position="49"/>
        <end position="59"/>
    </location>
</feature>
<dbReference type="AlphaFoldDB" id="A0AAE9E9K7"/>
<name>A0AAE9E9K7_CAEBR</name>
<accession>A0AAE9E9K7</accession>
<protein>
    <submittedName>
        <fullName evidence="2">Uncharacterized protein</fullName>
    </submittedName>
</protein>
<evidence type="ECO:0000256" key="1">
    <source>
        <dbReference type="SAM" id="MobiDB-lite"/>
    </source>
</evidence>
<feature type="region of interest" description="Disordered" evidence="1">
    <location>
        <begin position="150"/>
        <end position="177"/>
    </location>
</feature>
<evidence type="ECO:0000313" key="3">
    <source>
        <dbReference type="Proteomes" id="UP000829354"/>
    </source>
</evidence>
<feature type="compositionally biased region" description="Basic and acidic residues" evidence="1">
    <location>
        <begin position="26"/>
        <end position="48"/>
    </location>
</feature>
<evidence type="ECO:0000313" key="2">
    <source>
        <dbReference type="EMBL" id="UMM18599.1"/>
    </source>
</evidence>
<dbReference type="Proteomes" id="UP000829354">
    <property type="component" value="Chromosome II"/>
</dbReference>
<feature type="compositionally biased region" description="Basic and acidic residues" evidence="1">
    <location>
        <begin position="153"/>
        <end position="177"/>
    </location>
</feature>